<organism evidence="2 3">
    <name type="scientific">Crassostrea virginica</name>
    <name type="common">Eastern oyster</name>
    <dbReference type="NCBI Taxonomy" id="6565"/>
    <lineage>
        <taxon>Eukaryota</taxon>
        <taxon>Metazoa</taxon>
        <taxon>Spiralia</taxon>
        <taxon>Lophotrochozoa</taxon>
        <taxon>Mollusca</taxon>
        <taxon>Bivalvia</taxon>
        <taxon>Autobranchia</taxon>
        <taxon>Pteriomorphia</taxon>
        <taxon>Ostreida</taxon>
        <taxon>Ostreoidea</taxon>
        <taxon>Ostreidae</taxon>
        <taxon>Crassostrea</taxon>
    </lineage>
</organism>
<dbReference type="Proteomes" id="UP000694844">
    <property type="component" value="Chromosome 5"/>
</dbReference>
<keyword evidence="1" id="KW-1133">Transmembrane helix</keyword>
<dbReference type="PANTHER" id="PTHR33444:SF2">
    <property type="entry name" value="MARVEL DOMAIN-CONTAINING PROTEIN"/>
    <property type="match status" value="1"/>
</dbReference>
<proteinExistence type="predicted"/>
<dbReference type="InterPro" id="IPR040350">
    <property type="entry name" value="TMEM272"/>
</dbReference>
<sequence length="217" mass="23808">MEISTIEMRDVTAGRAPPYREEQPPSYDSFYGKIKHARDTSDGKVGFLKDAMKIAGASVAFIVCMSFSLAIPIACIVIGVFYYDDCPLESFIPVYLVVSGSAAILPMVLVICISCINIFVPDQDENDSCCLKCYAASATCVIMLFSCFLSGWYIAGNVWVYSNYDDLSTNSTSENYCHPTAYYFSFWLFTSTYILTGFSCVVSCICCCVGGVASLCE</sequence>
<evidence type="ECO:0000313" key="3">
    <source>
        <dbReference type="RefSeq" id="XP_022343972.1"/>
    </source>
</evidence>
<dbReference type="PANTHER" id="PTHR33444">
    <property type="entry name" value="SI:DKEY-19B23.12-RELATED"/>
    <property type="match status" value="1"/>
</dbReference>
<keyword evidence="1" id="KW-0472">Membrane</keyword>
<evidence type="ECO:0000256" key="1">
    <source>
        <dbReference type="SAM" id="Phobius"/>
    </source>
</evidence>
<evidence type="ECO:0000313" key="2">
    <source>
        <dbReference type="Proteomes" id="UP000694844"/>
    </source>
</evidence>
<feature type="transmembrane region" description="Helical" evidence="1">
    <location>
        <begin position="94"/>
        <end position="119"/>
    </location>
</feature>
<dbReference type="RefSeq" id="XP_022343972.1">
    <property type="nucleotide sequence ID" value="XM_022488264.1"/>
</dbReference>
<name>A0A8B8EVM1_CRAVI</name>
<accession>A0A8B8EVM1</accession>
<dbReference type="AlphaFoldDB" id="A0A8B8EVM1"/>
<gene>
    <name evidence="3" type="primary">LOC111137037</name>
</gene>
<protein>
    <submittedName>
        <fullName evidence="3">Uncharacterized protein LOC111137037</fullName>
    </submittedName>
</protein>
<feature type="transmembrane region" description="Helical" evidence="1">
    <location>
        <begin position="131"/>
        <end position="155"/>
    </location>
</feature>
<feature type="transmembrane region" description="Helical" evidence="1">
    <location>
        <begin position="54"/>
        <end position="82"/>
    </location>
</feature>
<dbReference type="OrthoDB" id="6157510at2759"/>
<feature type="transmembrane region" description="Helical" evidence="1">
    <location>
        <begin position="193"/>
        <end position="216"/>
    </location>
</feature>
<keyword evidence="1" id="KW-0812">Transmembrane</keyword>
<reference evidence="3" key="1">
    <citation type="submission" date="2025-08" db="UniProtKB">
        <authorList>
            <consortium name="RefSeq"/>
        </authorList>
    </citation>
    <scope>IDENTIFICATION</scope>
    <source>
        <tissue evidence="3">Whole sample</tissue>
    </source>
</reference>
<dbReference type="GeneID" id="111137037"/>
<keyword evidence="2" id="KW-1185">Reference proteome</keyword>
<dbReference type="KEGG" id="cvn:111137037"/>